<dbReference type="Proteomes" id="UP001180845">
    <property type="component" value="Unassembled WGS sequence"/>
</dbReference>
<gene>
    <name evidence="1" type="ORF">JOF55_002759</name>
</gene>
<dbReference type="EMBL" id="JAVDXW010000001">
    <property type="protein sequence ID" value="MDR7302578.1"/>
    <property type="molecule type" value="Genomic_DNA"/>
</dbReference>
<keyword evidence="2" id="KW-1185">Reference proteome</keyword>
<reference evidence="1" key="1">
    <citation type="submission" date="2023-07" db="EMBL/GenBank/DDBJ databases">
        <title>Sequencing the genomes of 1000 actinobacteria strains.</title>
        <authorList>
            <person name="Klenk H.-P."/>
        </authorList>
    </citation>
    <scope>NUCLEOTIDE SEQUENCE</scope>
    <source>
        <strain evidence="1">DSM 45977</strain>
    </source>
</reference>
<accession>A0AAE4CQD8</accession>
<dbReference type="AlphaFoldDB" id="A0AAE4CQD8"/>
<name>A0AAE4CQD8_9ACTN</name>
<evidence type="ECO:0000313" key="1">
    <source>
        <dbReference type="EMBL" id="MDR7302578.1"/>
    </source>
</evidence>
<organism evidence="1 2">
    <name type="scientific">Haloactinomyces albus</name>
    <dbReference type="NCBI Taxonomy" id="1352928"/>
    <lineage>
        <taxon>Bacteria</taxon>
        <taxon>Bacillati</taxon>
        <taxon>Actinomycetota</taxon>
        <taxon>Actinomycetes</taxon>
        <taxon>Actinopolysporales</taxon>
        <taxon>Actinopolysporaceae</taxon>
        <taxon>Haloactinomyces</taxon>
    </lineage>
</organism>
<sequence>MAARQYLRQVNAEALTEHINSTPSLEDEDESARDAVHVGRRNLAGNGDTW</sequence>
<dbReference type="RefSeq" id="WP_310274219.1">
    <property type="nucleotide sequence ID" value="NZ_JAVDXW010000001.1"/>
</dbReference>
<protein>
    <submittedName>
        <fullName evidence="1">Uncharacterized protein</fullName>
    </submittedName>
</protein>
<evidence type="ECO:0000313" key="2">
    <source>
        <dbReference type="Proteomes" id="UP001180845"/>
    </source>
</evidence>
<comment type="caution">
    <text evidence="1">The sequence shown here is derived from an EMBL/GenBank/DDBJ whole genome shotgun (WGS) entry which is preliminary data.</text>
</comment>
<proteinExistence type="predicted"/>